<proteinExistence type="predicted"/>
<dbReference type="EMBL" id="JACHXF010000017">
    <property type="protein sequence ID" value="MBB3098954.1"/>
    <property type="molecule type" value="Genomic_DNA"/>
</dbReference>
<accession>A0A7W5ANC6</accession>
<evidence type="ECO:0000313" key="2">
    <source>
        <dbReference type="EMBL" id="MBB3098954.1"/>
    </source>
</evidence>
<gene>
    <name evidence="2" type="ORF">FHR83_006660</name>
</gene>
<protein>
    <submittedName>
        <fullName evidence="2">Uncharacterized protein</fullName>
    </submittedName>
</protein>
<reference evidence="2 3" key="1">
    <citation type="submission" date="2020-08" db="EMBL/GenBank/DDBJ databases">
        <title>Genomic Encyclopedia of Type Strains, Phase III (KMG-III): the genomes of soil and plant-associated and newly described type strains.</title>
        <authorList>
            <person name="Whitman W."/>
        </authorList>
    </citation>
    <scope>NUCLEOTIDE SEQUENCE [LARGE SCALE GENOMIC DNA]</scope>
    <source>
        <strain evidence="2 3">CECT 3287</strain>
    </source>
</reference>
<dbReference type="Proteomes" id="UP000590749">
    <property type="component" value="Unassembled WGS sequence"/>
</dbReference>
<comment type="caution">
    <text evidence="2">The sequence shown here is derived from an EMBL/GenBank/DDBJ whole genome shotgun (WGS) entry which is preliminary data.</text>
</comment>
<feature type="region of interest" description="Disordered" evidence="1">
    <location>
        <begin position="1"/>
        <end position="23"/>
    </location>
</feature>
<name>A0A7W5ANC6_9ACTN</name>
<evidence type="ECO:0000256" key="1">
    <source>
        <dbReference type="SAM" id="MobiDB-lite"/>
    </source>
</evidence>
<dbReference type="AlphaFoldDB" id="A0A7W5ANC6"/>
<sequence>MTLTTIPAHAFEPAKRANPNGPGLVDDPMCGYLHKIGDGNEFGDGAGVFCAETADAPVHHGAAQKVRVREWTDAEIEAGNR</sequence>
<organism evidence="2 3">
    <name type="scientific">Actinoplanes campanulatus</name>
    <dbReference type="NCBI Taxonomy" id="113559"/>
    <lineage>
        <taxon>Bacteria</taxon>
        <taxon>Bacillati</taxon>
        <taxon>Actinomycetota</taxon>
        <taxon>Actinomycetes</taxon>
        <taxon>Micromonosporales</taxon>
        <taxon>Micromonosporaceae</taxon>
        <taxon>Actinoplanes</taxon>
    </lineage>
</organism>
<evidence type="ECO:0000313" key="3">
    <source>
        <dbReference type="Proteomes" id="UP000590749"/>
    </source>
</evidence>
<dbReference type="RefSeq" id="WP_183225043.1">
    <property type="nucleotide sequence ID" value="NZ_BMPW01000020.1"/>
</dbReference>
<keyword evidence="3" id="KW-1185">Reference proteome</keyword>